<name>A0ABN9T0L3_9DINO</name>
<sequence>MSASKLQPHPPANVPVDKKKVFVGQLPFSTTKGMLAAKLTEVGLFDDVDDAFIVRRGSHAQSPFVVAFVVFKTEEAARTLVSMNCAHWPDISPSPIPLSFAKLQKRKLPAPTTPAPTASSASTPAPTASSASTPAPTASSASTPSMREPWSLDAADVLRRGEKLIKAIRTAQATALKEEMERRARTALQEEATALQEER</sequence>
<evidence type="ECO:0000256" key="1">
    <source>
        <dbReference type="SAM" id="Coils"/>
    </source>
</evidence>
<evidence type="ECO:0000256" key="2">
    <source>
        <dbReference type="SAM" id="MobiDB-lite"/>
    </source>
</evidence>
<feature type="region of interest" description="Disordered" evidence="2">
    <location>
        <begin position="107"/>
        <end position="153"/>
    </location>
</feature>
<evidence type="ECO:0000313" key="4">
    <source>
        <dbReference type="Proteomes" id="UP001189429"/>
    </source>
</evidence>
<gene>
    <name evidence="3" type="ORF">PCOR1329_LOCUS34409</name>
</gene>
<dbReference type="CDD" id="cd00590">
    <property type="entry name" value="RRM_SF"/>
    <property type="match status" value="1"/>
</dbReference>
<protein>
    <recommendedName>
        <fullName evidence="5">RRM domain-containing protein</fullName>
    </recommendedName>
</protein>
<dbReference type="Proteomes" id="UP001189429">
    <property type="component" value="Unassembled WGS sequence"/>
</dbReference>
<comment type="caution">
    <text evidence="3">The sequence shown here is derived from an EMBL/GenBank/DDBJ whole genome shotgun (WGS) entry which is preliminary data.</text>
</comment>
<keyword evidence="4" id="KW-1185">Reference proteome</keyword>
<keyword evidence="1" id="KW-0175">Coiled coil</keyword>
<dbReference type="EMBL" id="CAUYUJ010014227">
    <property type="protein sequence ID" value="CAK0838463.1"/>
    <property type="molecule type" value="Genomic_DNA"/>
</dbReference>
<reference evidence="3" key="1">
    <citation type="submission" date="2023-10" db="EMBL/GenBank/DDBJ databases">
        <authorList>
            <person name="Chen Y."/>
            <person name="Shah S."/>
            <person name="Dougan E. K."/>
            <person name="Thang M."/>
            <person name="Chan C."/>
        </authorList>
    </citation>
    <scope>NUCLEOTIDE SEQUENCE [LARGE SCALE GENOMIC DNA]</scope>
</reference>
<organism evidence="3 4">
    <name type="scientific">Prorocentrum cordatum</name>
    <dbReference type="NCBI Taxonomy" id="2364126"/>
    <lineage>
        <taxon>Eukaryota</taxon>
        <taxon>Sar</taxon>
        <taxon>Alveolata</taxon>
        <taxon>Dinophyceae</taxon>
        <taxon>Prorocentrales</taxon>
        <taxon>Prorocentraceae</taxon>
        <taxon>Prorocentrum</taxon>
    </lineage>
</organism>
<proteinExistence type="predicted"/>
<feature type="compositionally biased region" description="Low complexity" evidence="2">
    <location>
        <begin position="115"/>
        <end position="145"/>
    </location>
</feature>
<accession>A0ABN9T0L3</accession>
<evidence type="ECO:0008006" key="5">
    <source>
        <dbReference type="Google" id="ProtNLM"/>
    </source>
</evidence>
<dbReference type="Gene3D" id="3.30.70.330">
    <property type="match status" value="1"/>
</dbReference>
<dbReference type="InterPro" id="IPR012677">
    <property type="entry name" value="Nucleotide-bd_a/b_plait_sf"/>
</dbReference>
<feature type="coiled-coil region" evidence="1">
    <location>
        <begin position="170"/>
        <end position="198"/>
    </location>
</feature>
<dbReference type="SUPFAM" id="SSF54928">
    <property type="entry name" value="RNA-binding domain, RBD"/>
    <property type="match status" value="1"/>
</dbReference>
<evidence type="ECO:0000313" key="3">
    <source>
        <dbReference type="EMBL" id="CAK0838463.1"/>
    </source>
</evidence>
<dbReference type="InterPro" id="IPR035979">
    <property type="entry name" value="RBD_domain_sf"/>
</dbReference>